<evidence type="ECO:0000313" key="3">
    <source>
        <dbReference type="Proteomes" id="UP000318307"/>
    </source>
</evidence>
<keyword evidence="3" id="KW-1185">Reference proteome</keyword>
<feature type="region of interest" description="Disordered" evidence="1">
    <location>
        <begin position="133"/>
        <end position="152"/>
    </location>
</feature>
<reference evidence="2 3" key="1">
    <citation type="submission" date="2019-07" db="EMBL/GenBank/DDBJ databases">
        <title>Genome sequencing of 100 strains of the haloalkaliphilic chemolithoautotrophic sulfur-oxidizing bacterium Thioalkalivibrio.</title>
        <authorList>
            <person name="Muyzer G."/>
        </authorList>
    </citation>
    <scope>NUCLEOTIDE SEQUENCE [LARGE SCALE GENOMIC DNA]</scope>
    <source>
        <strain evidence="2 3">ASO4-4</strain>
    </source>
</reference>
<feature type="compositionally biased region" description="Polar residues" evidence="1">
    <location>
        <begin position="133"/>
        <end position="143"/>
    </location>
</feature>
<organism evidence="2 3">
    <name type="scientific">Desulfobotulus alkaliphilus</name>
    <dbReference type="NCBI Taxonomy" id="622671"/>
    <lineage>
        <taxon>Bacteria</taxon>
        <taxon>Pseudomonadati</taxon>
        <taxon>Thermodesulfobacteriota</taxon>
        <taxon>Desulfobacteria</taxon>
        <taxon>Desulfobacterales</taxon>
        <taxon>Desulfobacteraceae</taxon>
        <taxon>Desulfobotulus</taxon>
    </lineage>
</organism>
<protein>
    <submittedName>
        <fullName evidence="2">Uncharacterized protein</fullName>
    </submittedName>
</protein>
<dbReference type="AlphaFoldDB" id="A0A562S354"/>
<dbReference type="OrthoDB" id="5422153at2"/>
<name>A0A562S354_9BACT</name>
<sequence>MQRRVLFVILFFIFAGLQPLQAKEKVVIFPPVVHASEDLSFLADGVQSLLDAQLDAEGWLTRNTEEASFEIRTRITAFGGTMITDFALISRKTDNVHLSQRRSTKDETEILPEVTAFGDQVLAFLQKTTRPAPTVKSASQIPEPQTAADPKPSFEVLGISSPHKGAVVAMDKGDLTGNGEMEIVFADRREVRIMDAALQSTLASFSLPHHENILQMHVLDTKRNGRAEIWLTAVNPGNERMRSRVLVLEKNTIHVAAGPENRFFARGRNAEGGDVILTRLRGFRDRLFSGPVMEAVLGEKGIDLRESSHPENHLFDAIPVRFRTDMPGDRLFIAENGTLSLVSGTEETLWESRKSYGGIPVSMDFSRTQSRHDEKSRYYFSGRTRILSPTGDSEDLLAIHNAEAAGGLFQRLRIFRTGSLHLLSWNGYEMEVSARTPDLDGYIADFIHIPARDGEPARIILALVKGGGDLSLSPETRFVNCVLFH</sequence>
<dbReference type="Proteomes" id="UP000318307">
    <property type="component" value="Unassembled WGS sequence"/>
</dbReference>
<evidence type="ECO:0000256" key="1">
    <source>
        <dbReference type="SAM" id="MobiDB-lite"/>
    </source>
</evidence>
<dbReference type="RefSeq" id="WP_144682329.1">
    <property type="nucleotide sequence ID" value="NZ_VLLC01000003.1"/>
</dbReference>
<evidence type="ECO:0000313" key="2">
    <source>
        <dbReference type="EMBL" id="TWI75628.1"/>
    </source>
</evidence>
<accession>A0A562S354</accession>
<comment type="caution">
    <text evidence="2">The sequence shown here is derived from an EMBL/GenBank/DDBJ whole genome shotgun (WGS) entry which is preliminary data.</text>
</comment>
<proteinExistence type="predicted"/>
<gene>
    <name evidence="2" type="ORF">LZ24_00679</name>
</gene>
<dbReference type="EMBL" id="VLLC01000003">
    <property type="protein sequence ID" value="TWI75628.1"/>
    <property type="molecule type" value="Genomic_DNA"/>
</dbReference>